<reference evidence="1 2" key="1">
    <citation type="journal article" date="2004" name="Nature">
        <title>Genome evolution in yeasts.</title>
        <authorList>
            <consortium name="Genolevures"/>
            <person name="Dujon B."/>
            <person name="Sherman D."/>
            <person name="Fischer G."/>
            <person name="Durrens P."/>
            <person name="Casaregola S."/>
            <person name="Lafontaine I."/>
            <person name="de Montigny J."/>
            <person name="Marck C."/>
            <person name="Neuveglise C."/>
            <person name="Talla E."/>
            <person name="Goffard N."/>
            <person name="Frangeul L."/>
            <person name="Aigle M."/>
            <person name="Anthouard V."/>
            <person name="Babour A."/>
            <person name="Barbe V."/>
            <person name="Barnay S."/>
            <person name="Blanchin S."/>
            <person name="Beckerich J.M."/>
            <person name="Beyne E."/>
            <person name="Bleykasten C."/>
            <person name="Boisrame A."/>
            <person name="Boyer J."/>
            <person name="Cattolico L."/>
            <person name="Confanioleri F."/>
            <person name="de Daruvar A."/>
            <person name="Despons L."/>
            <person name="Fabre E."/>
            <person name="Fairhead C."/>
            <person name="Ferry-Dumazet H."/>
            <person name="Groppi A."/>
            <person name="Hantraye F."/>
            <person name="Hennequin C."/>
            <person name="Jauniaux N."/>
            <person name="Joyet P."/>
            <person name="Kachouri R."/>
            <person name="Kerrest A."/>
            <person name="Koszul R."/>
            <person name="Lemaire M."/>
            <person name="Lesur I."/>
            <person name="Ma L."/>
            <person name="Muller H."/>
            <person name="Nicaud J.M."/>
            <person name="Nikolski M."/>
            <person name="Oztas S."/>
            <person name="Ozier-Kalogeropoulos O."/>
            <person name="Pellenz S."/>
            <person name="Potier S."/>
            <person name="Richard G.F."/>
            <person name="Straub M.L."/>
            <person name="Suleau A."/>
            <person name="Swennene D."/>
            <person name="Tekaia F."/>
            <person name="Wesolowski-Louvel M."/>
            <person name="Westhof E."/>
            <person name="Wirth B."/>
            <person name="Zeniou-Meyer M."/>
            <person name="Zivanovic I."/>
            <person name="Bolotin-Fukuhara M."/>
            <person name="Thierry A."/>
            <person name="Bouchier C."/>
            <person name="Caudron B."/>
            <person name="Scarpelli C."/>
            <person name="Gaillardin C."/>
            <person name="Weissenbach J."/>
            <person name="Wincker P."/>
            <person name="Souciet J.L."/>
        </authorList>
    </citation>
    <scope>NUCLEOTIDE SEQUENCE [LARGE SCALE GENOMIC DNA]</scope>
    <source>
        <strain evidence="2">ATCC 36239 / CBS 767 / BCRC 21394 / JCM 1990 / NBRC 0083 / IGC 2968</strain>
    </source>
</reference>
<gene>
    <name evidence="1" type="ordered locus">DEHA2C11352g</name>
</gene>
<dbReference type="VEuPathDB" id="FungiDB:DEHA2C11352g"/>
<protein>
    <submittedName>
        <fullName evidence="1">DEHA2C11352p</fullName>
    </submittedName>
</protein>
<sequence length="119" mass="13773">MILNQSYEFNCDLDMFLNNIIGLEPRVEAKILSQYHGIVGALMRNALPENLIHKYVSEKNLYGLVIWNRLYDDFGKMTAKQEADMLSKLLLKLFTSNDSLIEKMEFLESSSYDVFPLIS</sequence>
<dbReference type="EMBL" id="CR382135">
    <property type="protein sequence ID" value="CAG86242.2"/>
    <property type="molecule type" value="Genomic_DNA"/>
</dbReference>
<organism evidence="1 2">
    <name type="scientific">Debaryomyces hansenii (strain ATCC 36239 / CBS 767 / BCRC 21394 / JCM 1990 / NBRC 0083 / IGC 2968)</name>
    <name type="common">Yeast</name>
    <name type="synonym">Torulaspora hansenii</name>
    <dbReference type="NCBI Taxonomy" id="284592"/>
    <lineage>
        <taxon>Eukaryota</taxon>
        <taxon>Fungi</taxon>
        <taxon>Dikarya</taxon>
        <taxon>Ascomycota</taxon>
        <taxon>Saccharomycotina</taxon>
        <taxon>Pichiomycetes</taxon>
        <taxon>Debaryomycetaceae</taxon>
        <taxon>Debaryomyces</taxon>
    </lineage>
</organism>
<dbReference type="KEGG" id="dha:DEHA2C11352g"/>
<proteinExistence type="predicted"/>
<dbReference type="HOGENOM" id="CLU_2061414_0_0_1"/>
<dbReference type="InParanoid" id="Q6BUF1"/>
<evidence type="ECO:0000313" key="2">
    <source>
        <dbReference type="Proteomes" id="UP000000599"/>
    </source>
</evidence>
<accession>Q6BUF1</accession>
<dbReference type="AlphaFoldDB" id="Q6BUF1"/>
<dbReference type="Proteomes" id="UP000000599">
    <property type="component" value="Chromosome C"/>
</dbReference>
<name>Q6BUF1_DEBHA</name>
<dbReference type="RefSeq" id="XP_458168.2">
    <property type="nucleotide sequence ID" value="XM_458168.1"/>
</dbReference>
<evidence type="ECO:0000313" key="1">
    <source>
        <dbReference type="EMBL" id="CAG86242.2"/>
    </source>
</evidence>
<keyword evidence="2" id="KW-1185">Reference proteome</keyword>
<dbReference type="GeneID" id="2900192"/>